<accession>A0ABU1WA66</accession>
<dbReference type="PROSITE" id="PS51186">
    <property type="entry name" value="GNAT"/>
    <property type="match status" value="1"/>
</dbReference>
<comment type="caution">
    <text evidence="2">The sequence shown here is derived from an EMBL/GenBank/DDBJ whole genome shotgun (WGS) entry which is preliminary data.</text>
</comment>
<dbReference type="Pfam" id="PF00583">
    <property type="entry name" value="Acetyltransf_1"/>
    <property type="match status" value="1"/>
</dbReference>
<organism evidence="2 3">
    <name type="scientific">Lysobacter niastensis</name>
    <dbReference type="NCBI Taxonomy" id="380629"/>
    <lineage>
        <taxon>Bacteria</taxon>
        <taxon>Pseudomonadati</taxon>
        <taxon>Pseudomonadota</taxon>
        <taxon>Gammaproteobacteria</taxon>
        <taxon>Lysobacterales</taxon>
        <taxon>Lysobacteraceae</taxon>
        <taxon>Lysobacter</taxon>
    </lineage>
</organism>
<protein>
    <submittedName>
        <fullName evidence="2">RimJ/RimL family protein N-acetyltransferase</fullName>
    </submittedName>
</protein>
<evidence type="ECO:0000259" key="1">
    <source>
        <dbReference type="PROSITE" id="PS51186"/>
    </source>
</evidence>
<dbReference type="RefSeq" id="WP_310060823.1">
    <property type="nucleotide sequence ID" value="NZ_JAVDVY010000001.1"/>
</dbReference>
<sequence>MAQMTDPSLAMASFQEELRQSGVELERGRIDPEIHVFADNADGRPRLTYVRLQGRTVTAYASFVIGDPIDDSPCFQVGYAVPAKYRNQGRARDVLRAAITELQNGFAGNPPFYVEAVVGVDNPASQRVAEQVLSTEPETITDRVSGLPALHYVRKVETGVQR</sequence>
<dbReference type="Proteomes" id="UP001251524">
    <property type="component" value="Unassembled WGS sequence"/>
</dbReference>
<dbReference type="EMBL" id="JAVDVY010000001">
    <property type="protein sequence ID" value="MDR7134517.1"/>
    <property type="molecule type" value="Genomic_DNA"/>
</dbReference>
<dbReference type="InterPro" id="IPR016181">
    <property type="entry name" value="Acyl_CoA_acyltransferase"/>
</dbReference>
<reference evidence="2 3" key="1">
    <citation type="submission" date="2023-07" db="EMBL/GenBank/DDBJ databases">
        <title>Sorghum-associated microbial communities from plants grown in Nebraska, USA.</title>
        <authorList>
            <person name="Schachtman D."/>
        </authorList>
    </citation>
    <scope>NUCLEOTIDE SEQUENCE [LARGE SCALE GENOMIC DNA]</scope>
    <source>
        <strain evidence="2 3">BE198</strain>
    </source>
</reference>
<dbReference type="SUPFAM" id="SSF55729">
    <property type="entry name" value="Acyl-CoA N-acyltransferases (Nat)"/>
    <property type="match status" value="1"/>
</dbReference>
<dbReference type="InterPro" id="IPR000182">
    <property type="entry name" value="GNAT_dom"/>
</dbReference>
<feature type="domain" description="N-acetyltransferase" evidence="1">
    <location>
        <begin position="1"/>
        <end position="162"/>
    </location>
</feature>
<dbReference type="Gene3D" id="3.40.630.30">
    <property type="match status" value="1"/>
</dbReference>
<name>A0ABU1WA66_9GAMM</name>
<proteinExistence type="predicted"/>
<evidence type="ECO:0000313" key="2">
    <source>
        <dbReference type="EMBL" id="MDR7134517.1"/>
    </source>
</evidence>
<evidence type="ECO:0000313" key="3">
    <source>
        <dbReference type="Proteomes" id="UP001251524"/>
    </source>
</evidence>
<gene>
    <name evidence="2" type="ORF">J2X06_001701</name>
</gene>
<keyword evidence="3" id="KW-1185">Reference proteome</keyword>